<keyword evidence="1" id="KW-1277">Toxin-antitoxin system</keyword>
<gene>
    <name evidence="2" type="ORF">D3877_13105</name>
</gene>
<dbReference type="InterPro" id="IPR009956">
    <property type="entry name" value="Post-segregation_anti-tox_CcdA"/>
</dbReference>
<evidence type="ECO:0000313" key="3">
    <source>
        <dbReference type="Proteomes" id="UP000283458"/>
    </source>
</evidence>
<dbReference type="RefSeq" id="WP_119832419.1">
    <property type="nucleotide sequence ID" value="NZ_QYUL01000002.1"/>
</dbReference>
<proteinExistence type="predicted"/>
<keyword evidence="3" id="KW-1185">Reference proteome</keyword>
<evidence type="ECO:0000313" key="2">
    <source>
        <dbReference type="EMBL" id="RJF82342.1"/>
    </source>
</evidence>
<reference evidence="2 3" key="1">
    <citation type="submission" date="2018-09" db="EMBL/GenBank/DDBJ databases">
        <authorList>
            <person name="Zhu H."/>
        </authorList>
    </citation>
    <scope>NUCLEOTIDE SEQUENCE [LARGE SCALE GENOMIC DNA]</scope>
    <source>
        <strain evidence="2 3">K2W22B-5</strain>
    </source>
</reference>
<dbReference type="Proteomes" id="UP000283458">
    <property type="component" value="Unassembled WGS sequence"/>
</dbReference>
<protein>
    <recommendedName>
        <fullName evidence="4">Acetoacetyl-CoA synthase</fullName>
    </recommendedName>
</protein>
<dbReference type="OrthoDB" id="7191115at2"/>
<dbReference type="EMBL" id="QYUL01000002">
    <property type="protein sequence ID" value="RJF82342.1"/>
    <property type="molecule type" value="Genomic_DNA"/>
</dbReference>
<evidence type="ECO:0008006" key="4">
    <source>
        <dbReference type="Google" id="ProtNLM"/>
    </source>
</evidence>
<comment type="caution">
    <text evidence="2">The sequence shown here is derived from an EMBL/GenBank/DDBJ whole genome shotgun (WGS) entry which is preliminary data.</text>
</comment>
<dbReference type="Pfam" id="PF07362">
    <property type="entry name" value="CcdA"/>
    <property type="match status" value="1"/>
</dbReference>
<sequence length="61" mass="7022">MSRFAVHRAVVEESAAKTSREKPRATEAEIQKWVEENREAFAAYDAYIDANGLFSDELRLF</sequence>
<dbReference type="AlphaFoldDB" id="A0A418VYV8"/>
<accession>A0A418VYV8</accession>
<organism evidence="2 3">
    <name type="scientific">Azospirillum cavernae</name>
    <dbReference type="NCBI Taxonomy" id="2320860"/>
    <lineage>
        <taxon>Bacteria</taxon>
        <taxon>Pseudomonadati</taxon>
        <taxon>Pseudomonadota</taxon>
        <taxon>Alphaproteobacteria</taxon>
        <taxon>Rhodospirillales</taxon>
        <taxon>Azospirillaceae</taxon>
        <taxon>Azospirillum</taxon>
    </lineage>
</organism>
<evidence type="ECO:0000256" key="1">
    <source>
        <dbReference type="ARBA" id="ARBA00022649"/>
    </source>
</evidence>
<name>A0A418VYV8_9PROT</name>